<evidence type="ECO:0008006" key="3">
    <source>
        <dbReference type="Google" id="ProtNLM"/>
    </source>
</evidence>
<organism evidence="1 2">
    <name type="scientific">Neolewinella maritima</name>
    <dbReference type="NCBI Taxonomy" id="1383882"/>
    <lineage>
        <taxon>Bacteria</taxon>
        <taxon>Pseudomonadati</taxon>
        <taxon>Bacteroidota</taxon>
        <taxon>Saprospiria</taxon>
        <taxon>Saprospirales</taxon>
        <taxon>Lewinellaceae</taxon>
        <taxon>Neolewinella</taxon>
    </lineage>
</organism>
<keyword evidence="2" id="KW-1185">Reference proteome</keyword>
<accession>A0ABM9AWF5</accession>
<dbReference type="RefSeq" id="WP_238748929.1">
    <property type="nucleotide sequence ID" value="NZ_CAKLPZ010000001.1"/>
</dbReference>
<proteinExistence type="predicted"/>
<gene>
    <name evidence="1" type="ORF">LEM8419_00020</name>
</gene>
<reference evidence="1" key="1">
    <citation type="submission" date="2021-12" db="EMBL/GenBank/DDBJ databases">
        <authorList>
            <person name="Rodrigo-Torres L."/>
            <person name="Arahal R. D."/>
            <person name="Lucena T."/>
        </authorList>
    </citation>
    <scope>NUCLEOTIDE SEQUENCE</scope>
    <source>
        <strain evidence="1">CECT 8419</strain>
    </source>
</reference>
<protein>
    <recommendedName>
        <fullName evidence="3">DUF2987 domain-containing protein</fullName>
    </recommendedName>
</protein>
<dbReference type="EMBL" id="CAKLPZ010000001">
    <property type="protein sequence ID" value="CAH0998675.1"/>
    <property type="molecule type" value="Genomic_DNA"/>
</dbReference>
<name>A0ABM9AWF5_9BACT</name>
<evidence type="ECO:0000313" key="2">
    <source>
        <dbReference type="Proteomes" id="UP000837803"/>
    </source>
</evidence>
<sequence>MLRATLLILFLLIGSASPLLAKRGESIFDRWSHMDQKTIELHLNLDSLEALRYSEAAIQGTVIDNGRSFTLAITTRGRFRRRTCALPPMKLQFDKDMLRLAGLNTHNDYKLVTPCTSDPAGQDAILREQLAYELYHTVAPEASFRTKLLTINYVNTADGSVTSGYAILIEDIDELESRLQADNCKECYNAPLAEYANAEQVALFQYMIGNHDFSTLLTRNLKLLRTADGRLTSVPYDFDFSGLVSPPYLNAKVKERHLIWEFTDTPDFTAATATLLSLEEQLLQQVEEYAALDKGSKRKISKYLRGFFQELQAGEVTL</sequence>
<comment type="caution">
    <text evidence="1">The sequence shown here is derived from an EMBL/GenBank/DDBJ whole genome shotgun (WGS) entry which is preliminary data.</text>
</comment>
<dbReference type="Proteomes" id="UP000837803">
    <property type="component" value="Unassembled WGS sequence"/>
</dbReference>
<evidence type="ECO:0000313" key="1">
    <source>
        <dbReference type="EMBL" id="CAH0998675.1"/>
    </source>
</evidence>